<organism evidence="2 3">
    <name type="scientific">Sellimonas catena</name>
    <dbReference type="NCBI Taxonomy" id="2994035"/>
    <lineage>
        <taxon>Bacteria</taxon>
        <taxon>Bacillati</taxon>
        <taxon>Bacillota</taxon>
        <taxon>Clostridia</taxon>
        <taxon>Lachnospirales</taxon>
        <taxon>Lachnospiraceae</taxon>
        <taxon>Sellimonas</taxon>
    </lineage>
</organism>
<reference evidence="2" key="4">
    <citation type="submission" date="2022-11" db="EMBL/GenBank/DDBJ databases">
        <title>Draft genome sequence of Sellimonas catena strain 18CBH55.</title>
        <authorList>
            <person name="Atsushi H."/>
            <person name="Moriya O."/>
            <person name="Mitsuo S."/>
        </authorList>
    </citation>
    <scope>NUCLEOTIDE SEQUENCE</scope>
    <source>
        <strain evidence="2">18CBH55</strain>
    </source>
</reference>
<proteinExistence type="predicted"/>
<evidence type="ECO:0000313" key="4">
    <source>
        <dbReference type="Proteomes" id="UP001145145"/>
    </source>
</evidence>
<dbReference type="Proteomes" id="UP001145094">
    <property type="component" value="Unassembled WGS sequence"/>
</dbReference>
<sequence length="74" mass="8368">MLVGFLKTGKDGNVCILSALNGEGRSIIKPGQYLYINVARGWIPVELKYSDREKQFYFEHLPNLPVNGRMALVK</sequence>
<dbReference type="RefSeq" id="WP_087168167.1">
    <property type="nucleotide sequence ID" value="NZ_BSBO01000006.1"/>
</dbReference>
<gene>
    <name evidence="1" type="ORF">Selli1_08890</name>
    <name evidence="2" type="ORF">Selli2_09230</name>
</gene>
<dbReference type="EMBL" id="BSBO01000006">
    <property type="protein sequence ID" value="GLG03715.1"/>
    <property type="molecule type" value="Genomic_DNA"/>
</dbReference>
<name>A0A9W6FF29_9FIRM</name>
<reference evidence="2" key="3">
    <citation type="submission" date="2022-11" db="EMBL/GenBank/DDBJ databases">
        <title>Draft genome sequence of Sellimonas catena strain 18CBH55.</title>
        <authorList>
            <person name="Hisatomi A."/>
            <person name="Ohkuma M."/>
            <person name="Sakamoto M."/>
        </authorList>
    </citation>
    <scope>NUCLEOTIDE SEQUENCE</scope>
    <source>
        <strain evidence="2">18CBH55</strain>
    </source>
</reference>
<comment type="caution">
    <text evidence="2">The sequence shown here is derived from an EMBL/GenBank/DDBJ whole genome shotgun (WGS) entry which is preliminary data.</text>
</comment>
<reference evidence="1" key="2">
    <citation type="submission" date="2022-11" db="EMBL/GenBank/DDBJ databases">
        <title>Draft genome sequence of Sellimonas catena strain 12EGH17.</title>
        <authorList>
            <person name="Atsushi H."/>
            <person name="Moriya O."/>
            <person name="Mitsuo S."/>
        </authorList>
    </citation>
    <scope>NUCLEOTIDE SEQUENCE</scope>
    <source>
        <strain evidence="1">12EGH17</strain>
    </source>
</reference>
<accession>A0A9W6FF29</accession>
<reference evidence="1" key="1">
    <citation type="submission" date="2022-11" db="EMBL/GenBank/DDBJ databases">
        <title>Draft genome sequence of Sellimonas catena strain 12EGH17.</title>
        <authorList>
            <person name="Hisatomi A."/>
            <person name="Ohkuma M."/>
            <person name="Sakamoto M."/>
        </authorList>
    </citation>
    <scope>NUCLEOTIDE SEQUENCE</scope>
    <source>
        <strain evidence="1">12EGH17</strain>
    </source>
</reference>
<reference evidence="2 4" key="5">
    <citation type="journal article" date="2023" name="Int. J. Syst. Evol. Microbiol.">
        <title>Sellimonas catena sp. nov., isolated from human faeces.</title>
        <authorList>
            <person name="Hisatomi A."/>
            <person name="Ohkuma M."/>
            <person name="Sakamoto M."/>
        </authorList>
    </citation>
    <scope>NUCLEOTIDE SEQUENCE</scope>
    <source>
        <strain evidence="1 4">12EGH17</strain>
        <strain evidence="2">18CBH55</strain>
    </source>
</reference>
<evidence type="ECO:0000313" key="3">
    <source>
        <dbReference type="Proteomes" id="UP001145094"/>
    </source>
</evidence>
<dbReference type="EMBL" id="BSCH01000005">
    <property type="protein sequence ID" value="GLG89496.1"/>
    <property type="molecule type" value="Genomic_DNA"/>
</dbReference>
<dbReference type="AlphaFoldDB" id="A0A9W6FF29"/>
<protein>
    <submittedName>
        <fullName evidence="2">Uncharacterized protein</fullName>
    </submittedName>
</protein>
<keyword evidence="4" id="KW-1185">Reference proteome</keyword>
<dbReference type="Proteomes" id="UP001145145">
    <property type="component" value="Unassembled WGS sequence"/>
</dbReference>
<evidence type="ECO:0000313" key="2">
    <source>
        <dbReference type="EMBL" id="GLG89496.1"/>
    </source>
</evidence>
<evidence type="ECO:0000313" key="1">
    <source>
        <dbReference type="EMBL" id="GLG03715.1"/>
    </source>
</evidence>